<dbReference type="RefSeq" id="WP_079705032.1">
    <property type="nucleotide sequence ID" value="NZ_FUZO01000001.1"/>
</dbReference>
<reference evidence="2 3" key="1">
    <citation type="submission" date="2017-02" db="EMBL/GenBank/DDBJ databases">
        <authorList>
            <person name="Varghese N."/>
            <person name="Submissions S."/>
        </authorList>
    </citation>
    <scope>NUCLEOTIDE SEQUENCE [LARGE SCALE GENOMIC DNA]</scope>
    <source>
        <strain evidence="2 3">VKM Ac-1787</strain>
    </source>
</reference>
<protein>
    <recommendedName>
        <fullName evidence="4">Secreted protein</fullName>
    </recommendedName>
</protein>
<feature type="region of interest" description="Disordered" evidence="1">
    <location>
        <begin position="65"/>
        <end position="91"/>
    </location>
</feature>
<dbReference type="Proteomes" id="UP000190827">
    <property type="component" value="Unassembled WGS sequence"/>
</dbReference>
<evidence type="ECO:0000313" key="3">
    <source>
        <dbReference type="Proteomes" id="UP000190827"/>
    </source>
</evidence>
<dbReference type="EMBL" id="FUZO01000001">
    <property type="protein sequence ID" value="SKC45215.1"/>
    <property type="molecule type" value="Genomic_DNA"/>
</dbReference>
<evidence type="ECO:0000313" key="2">
    <source>
        <dbReference type="EMBL" id="SKC45215.1"/>
    </source>
</evidence>
<organism evidence="2 3">
    <name type="scientific">Plantibacter cousiniae</name>
    <name type="common">nom. nud.</name>
    <dbReference type="NCBI Taxonomy" id="199709"/>
    <lineage>
        <taxon>Bacteria</taxon>
        <taxon>Bacillati</taxon>
        <taxon>Actinomycetota</taxon>
        <taxon>Actinomycetes</taxon>
        <taxon>Micrococcales</taxon>
        <taxon>Microbacteriaceae</taxon>
        <taxon>Plantibacter</taxon>
    </lineage>
</organism>
<sequence length="175" mass="18134">MSDITITRSVRRPAGRLAALIAIPFLIGSLAACSSGSPDSSSKTPKAVQSFDDWQVAFASCMRDEGVDMPDPEQNGSGGASVTLGDGDQDAFQDASATCIDRLGTPPAPAGGNPEVADAFEQQLEMAECFRDHGYEMADPVKGQAMQIPSDVTEEVMEACGLSSDSSAPLGSTGR</sequence>
<accession>A0ABY1LIL0</accession>
<keyword evidence="3" id="KW-1185">Reference proteome</keyword>
<proteinExistence type="predicted"/>
<evidence type="ECO:0008006" key="4">
    <source>
        <dbReference type="Google" id="ProtNLM"/>
    </source>
</evidence>
<evidence type="ECO:0000256" key="1">
    <source>
        <dbReference type="SAM" id="MobiDB-lite"/>
    </source>
</evidence>
<comment type="caution">
    <text evidence="2">The sequence shown here is derived from an EMBL/GenBank/DDBJ whole genome shotgun (WGS) entry which is preliminary data.</text>
</comment>
<gene>
    <name evidence="2" type="ORF">SAMN06295973_1069</name>
</gene>
<name>A0ABY1LIL0_9MICO</name>